<dbReference type="InterPro" id="IPR052158">
    <property type="entry name" value="INH-QAR"/>
</dbReference>
<organism evidence="2 3">
    <name type="scientific">Paenibacillus qinlingensis</name>
    <dbReference type="NCBI Taxonomy" id="1837343"/>
    <lineage>
        <taxon>Bacteria</taxon>
        <taxon>Bacillati</taxon>
        <taxon>Bacillota</taxon>
        <taxon>Bacilli</taxon>
        <taxon>Bacillales</taxon>
        <taxon>Paenibacillaceae</taxon>
        <taxon>Paenibacillus</taxon>
    </lineage>
</organism>
<dbReference type="InterPro" id="IPR029062">
    <property type="entry name" value="Class_I_gatase-like"/>
</dbReference>
<gene>
    <name evidence="2" type="ORF">J2736_002894</name>
</gene>
<keyword evidence="3" id="KW-1185">Reference proteome</keyword>
<protein>
    <submittedName>
        <fullName evidence="2">Transcriptional regulator GlxA family with amidase domain</fullName>
    </submittedName>
</protein>
<dbReference type="Pfam" id="PF01965">
    <property type="entry name" value="DJ-1_PfpI"/>
    <property type="match status" value="1"/>
</dbReference>
<reference evidence="2 3" key="1">
    <citation type="submission" date="2023-07" db="EMBL/GenBank/DDBJ databases">
        <title>Sorghum-associated microbial communities from plants grown in Nebraska, USA.</title>
        <authorList>
            <person name="Schachtman D."/>
        </authorList>
    </citation>
    <scope>NUCLEOTIDE SEQUENCE [LARGE SCALE GENOMIC DNA]</scope>
    <source>
        <strain evidence="2 3">CC258</strain>
    </source>
</reference>
<comment type="caution">
    <text evidence="2">The sequence shown here is derived from an EMBL/GenBank/DDBJ whole genome shotgun (WGS) entry which is preliminary data.</text>
</comment>
<dbReference type="PANTHER" id="PTHR43130">
    <property type="entry name" value="ARAC-FAMILY TRANSCRIPTIONAL REGULATOR"/>
    <property type="match status" value="1"/>
</dbReference>
<evidence type="ECO:0000313" key="2">
    <source>
        <dbReference type="EMBL" id="MDR6551705.1"/>
    </source>
</evidence>
<evidence type="ECO:0000313" key="3">
    <source>
        <dbReference type="Proteomes" id="UP001267290"/>
    </source>
</evidence>
<accession>A0ABU1NW97</accession>
<dbReference type="EMBL" id="JAVDSB010000004">
    <property type="protein sequence ID" value="MDR6551705.1"/>
    <property type="molecule type" value="Genomic_DNA"/>
</dbReference>
<dbReference type="InterPro" id="IPR002818">
    <property type="entry name" value="DJ-1/PfpI"/>
</dbReference>
<dbReference type="SUPFAM" id="SSF52317">
    <property type="entry name" value="Class I glutamine amidotransferase-like"/>
    <property type="match status" value="1"/>
</dbReference>
<dbReference type="Proteomes" id="UP001267290">
    <property type="component" value="Unassembled WGS sequence"/>
</dbReference>
<dbReference type="Gene3D" id="3.40.50.880">
    <property type="match status" value="1"/>
</dbReference>
<name>A0ABU1NW97_9BACL</name>
<dbReference type="PANTHER" id="PTHR43130:SF2">
    <property type="entry name" value="DJ-1_PFPI DOMAIN-CONTAINING PROTEIN"/>
    <property type="match status" value="1"/>
</dbReference>
<proteinExistence type="predicted"/>
<sequence>MHIQVVLFDGFDLMDAIAPYEVFAAAAMYAGGDITVELVSAEGKRSVPSGMKGPAIEAEAALDPTRSGIILVPGGSGKPEGDSDDAVPNILKLAMESNLTPLMKLALENEKITVATVCGGSLVLAMGGLLEDRYAVTNHLGMAALGATGAIPIAARVVEDGHRLVSGGGVTSGLDVALYLVERELGPQIASAVEKLFEYERRGTVWRAQGRVPINFTSSSEVVSQDFEEASHEDSEINGTWQSEIATPIGKMSVLFHISLKDGFVSGTATQGDEVAEFLNPTWDGHRLTWTQKVKKPMRLNLKFEVTVQGDTMRGTAKAGMLPASKVAGRRC</sequence>
<feature type="domain" description="DJ-1/PfpI" evidence="1">
    <location>
        <begin position="2"/>
        <end position="182"/>
    </location>
</feature>
<evidence type="ECO:0000259" key="1">
    <source>
        <dbReference type="Pfam" id="PF01965"/>
    </source>
</evidence>